<evidence type="ECO:0000313" key="5">
    <source>
        <dbReference type="EMBL" id="TFF17427.1"/>
    </source>
</evidence>
<dbReference type="GO" id="GO:0005886">
    <property type="term" value="C:plasma membrane"/>
    <property type="evidence" value="ECO:0007669"/>
    <property type="project" value="TreeGrafter"/>
</dbReference>
<evidence type="ECO:0000256" key="1">
    <source>
        <dbReference type="ARBA" id="ARBA00005417"/>
    </source>
</evidence>
<evidence type="ECO:0000259" key="4">
    <source>
        <dbReference type="PROSITE" id="PS50893"/>
    </source>
</evidence>
<name>A0A4Y8R7D1_9MICO</name>
<feature type="domain" description="ABC transporter" evidence="4">
    <location>
        <begin position="6"/>
        <end position="216"/>
    </location>
</feature>
<dbReference type="EMBL" id="SOZH01000001">
    <property type="protein sequence ID" value="TFF17427.1"/>
    <property type="molecule type" value="Genomic_DNA"/>
</dbReference>
<comment type="caution">
    <text evidence="5">The sequence shown here is derived from an EMBL/GenBank/DDBJ whole genome shotgun (WGS) entry which is preliminary data.</text>
</comment>
<keyword evidence="6" id="KW-1185">Reference proteome</keyword>
<dbReference type="Pfam" id="PF00005">
    <property type="entry name" value="ABC_tran"/>
    <property type="match status" value="1"/>
</dbReference>
<dbReference type="PANTHER" id="PTHR24220">
    <property type="entry name" value="IMPORT ATP-BINDING PROTEIN"/>
    <property type="match status" value="1"/>
</dbReference>
<dbReference type="PANTHER" id="PTHR24220:SF689">
    <property type="entry name" value="LIPOPROTEIN-RELEASING SYSTEM ATP-BINDING PROTEIN LOLD"/>
    <property type="match status" value="1"/>
</dbReference>
<protein>
    <submittedName>
        <fullName evidence="5">ATP-binding cassette domain-containing protein</fullName>
    </submittedName>
</protein>
<evidence type="ECO:0000256" key="3">
    <source>
        <dbReference type="ARBA" id="ARBA00022840"/>
    </source>
</evidence>
<dbReference type="InterPro" id="IPR015854">
    <property type="entry name" value="ABC_transpr_LolD-like"/>
</dbReference>
<dbReference type="InterPro" id="IPR027417">
    <property type="entry name" value="P-loop_NTPase"/>
</dbReference>
<organism evidence="5 6">
    <name type="scientific">Cellulosimicrobium funkei</name>
    <dbReference type="NCBI Taxonomy" id="264251"/>
    <lineage>
        <taxon>Bacteria</taxon>
        <taxon>Bacillati</taxon>
        <taxon>Actinomycetota</taxon>
        <taxon>Actinomycetes</taxon>
        <taxon>Micrococcales</taxon>
        <taxon>Promicromonosporaceae</taxon>
        <taxon>Cellulosimicrobium</taxon>
    </lineage>
</organism>
<gene>
    <name evidence="5" type="ORF">E1O70_01185</name>
</gene>
<dbReference type="RefSeq" id="WP_061269092.1">
    <property type="nucleotide sequence ID" value="NZ_SOZH01000001.1"/>
</dbReference>
<reference evidence="5 6" key="1">
    <citation type="submission" date="2019-03" db="EMBL/GenBank/DDBJ databases">
        <title>Cellulosimicrobium funkei JCM14302 Assembly.</title>
        <authorList>
            <person name="Dou T."/>
        </authorList>
    </citation>
    <scope>NUCLEOTIDE SEQUENCE [LARGE SCALE GENOMIC DNA]</scope>
    <source>
        <strain evidence="5 6">JCM 14302</strain>
    </source>
</reference>
<proteinExistence type="inferred from homology"/>
<dbReference type="InterPro" id="IPR003439">
    <property type="entry name" value="ABC_transporter-like_ATP-bd"/>
</dbReference>
<dbReference type="GO" id="GO:0016887">
    <property type="term" value="F:ATP hydrolysis activity"/>
    <property type="evidence" value="ECO:0007669"/>
    <property type="project" value="InterPro"/>
</dbReference>
<dbReference type="SMART" id="SM00382">
    <property type="entry name" value="AAA"/>
    <property type="match status" value="1"/>
</dbReference>
<dbReference type="PROSITE" id="PS50893">
    <property type="entry name" value="ABC_TRANSPORTER_2"/>
    <property type="match status" value="1"/>
</dbReference>
<dbReference type="GeneID" id="95683105"/>
<keyword evidence="2" id="KW-0547">Nucleotide-binding</keyword>
<dbReference type="Gene3D" id="3.40.50.300">
    <property type="entry name" value="P-loop containing nucleotide triphosphate hydrolases"/>
    <property type="match status" value="1"/>
</dbReference>
<dbReference type="PROSITE" id="PS00211">
    <property type="entry name" value="ABC_TRANSPORTER_1"/>
    <property type="match status" value="1"/>
</dbReference>
<accession>A0A4Y8R7D1</accession>
<comment type="similarity">
    <text evidence="1">Belongs to the ABC transporter superfamily.</text>
</comment>
<dbReference type="InterPro" id="IPR017871">
    <property type="entry name" value="ABC_transporter-like_CS"/>
</dbReference>
<dbReference type="InterPro" id="IPR003593">
    <property type="entry name" value="AAA+_ATPase"/>
</dbReference>
<dbReference type="AlphaFoldDB" id="A0A4Y8R7D1"/>
<dbReference type="GO" id="GO:0005524">
    <property type="term" value="F:ATP binding"/>
    <property type="evidence" value="ECO:0007669"/>
    <property type="project" value="UniProtKB-KW"/>
</dbReference>
<dbReference type="SUPFAM" id="SSF52540">
    <property type="entry name" value="P-loop containing nucleoside triphosphate hydrolases"/>
    <property type="match status" value="1"/>
</dbReference>
<sequence>MDGPVLAVEHLTFAYRKRSEPIIEDLSAGFPAGSVTTVTGPSGSGKSTLLYILALMLRIREGRVVWDGRSVAQLADDQRSRIRASKVGFVFQDAMLDPARSILDNVCEAALFAGMPMSAARSHARELLERFGVEHRSAHRPGEISGGQAQRVALCRALLTSPSVVFGDEPTGNLDARSAAVVWDALVAHARSGATVIVATHDEALAERADHRLVLG</sequence>
<dbReference type="Proteomes" id="UP000298003">
    <property type="component" value="Unassembled WGS sequence"/>
</dbReference>
<dbReference type="GO" id="GO:0022857">
    <property type="term" value="F:transmembrane transporter activity"/>
    <property type="evidence" value="ECO:0007669"/>
    <property type="project" value="TreeGrafter"/>
</dbReference>
<evidence type="ECO:0000256" key="2">
    <source>
        <dbReference type="ARBA" id="ARBA00022741"/>
    </source>
</evidence>
<keyword evidence="3 5" id="KW-0067">ATP-binding</keyword>
<evidence type="ECO:0000313" key="6">
    <source>
        <dbReference type="Proteomes" id="UP000298003"/>
    </source>
</evidence>